<dbReference type="Gramene" id="Pp3c3_4440V3.1">
    <property type="protein sequence ID" value="Pp3c3_4440V3.1"/>
    <property type="gene ID" value="Pp3c3_4440"/>
</dbReference>
<gene>
    <name evidence="1" type="ORF">PHYPA_004000</name>
</gene>
<dbReference type="Gramene" id="Pp3c3_4440V3.2">
    <property type="protein sequence ID" value="Pp3c3_4440V3.2"/>
    <property type="gene ID" value="Pp3c3_4440"/>
</dbReference>
<reference evidence="2" key="3">
    <citation type="submission" date="2020-12" db="UniProtKB">
        <authorList>
            <consortium name="EnsemblPlants"/>
        </authorList>
    </citation>
    <scope>IDENTIFICATION</scope>
</reference>
<proteinExistence type="predicted"/>
<dbReference type="PaxDb" id="3218-PP1S1_662V6.1"/>
<dbReference type="EMBL" id="ABEU02000003">
    <property type="protein sequence ID" value="PNR57007.1"/>
    <property type="molecule type" value="Genomic_DNA"/>
</dbReference>
<dbReference type="EnsemblPlants" id="Pp3c3_4440V3.2">
    <property type="protein sequence ID" value="Pp3c3_4440V3.2"/>
    <property type="gene ID" value="Pp3c3_4440"/>
</dbReference>
<organism evidence="1">
    <name type="scientific">Physcomitrium patens</name>
    <name type="common">Spreading-leaved earth moss</name>
    <name type="synonym">Physcomitrella patens</name>
    <dbReference type="NCBI Taxonomy" id="3218"/>
    <lineage>
        <taxon>Eukaryota</taxon>
        <taxon>Viridiplantae</taxon>
        <taxon>Streptophyta</taxon>
        <taxon>Embryophyta</taxon>
        <taxon>Bryophyta</taxon>
        <taxon>Bryophytina</taxon>
        <taxon>Bryopsida</taxon>
        <taxon>Funariidae</taxon>
        <taxon>Funariales</taxon>
        <taxon>Funariaceae</taxon>
        <taxon>Physcomitrium</taxon>
    </lineage>
</organism>
<keyword evidence="3" id="KW-1185">Reference proteome</keyword>
<dbReference type="AlphaFoldDB" id="A0A2K1KT93"/>
<evidence type="ECO:0000313" key="2">
    <source>
        <dbReference type="EnsemblPlants" id="Pp3c3_4440V3.1"/>
    </source>
</evidence>
<dbReference type="Proteomes" id="UP000006727">
    <property type="component" value="Chromosome 3"/>
</dbReference>
<dbReference type="EnsemblPlants" id="Pp3c3_4440V3.1">
    <property type="protein sequence ID" value="Pp3c3_4440V3.1"/>
    <property type="gene ID" value="Pp3c3_4440"/>
</dbReference>
<sequence>MHAVVPYWYQSKAGTVTYQKIMPHSNSDGSAMTLTIFCVEVKGLKS</sequence>
<protein>
    <submittedName>
        <fullName evidence="1 2">Uncharacterized protein</fullName>
    </submittedName>
</protein>
<accession>A0A2K1KT93</accession>
<evidence type="ECO:0000313" key="1">
    <source>
        <dbReference type="EMBL" id="PNR57007.1"/>
    </source>
</evidence>
<reference evidence="1 3" key="1">
    <citation type="journal article" date="2008" name="Science">
        <title>The Physcomitrella genome reveals evolutionary insights into the conquest of land by plants.</title>
        <authorList>
            <person name="Rensing S."/>
            <person name="Lang D."/>
            <person name="Zimmer A."/>
            <person name="Terry A."/>
            <person name="Salamov A."/>
            <person name="Shapiro H."/>
            <person name="Nishiyama T."/>
            <person name="Perroud P.-F."/>
            <person name="Lindquist E."/>
            <person name="Kamisugi Y."/>
            <person name="Tanahashi T."/>
            <person name="Sakakibara K."/>
            <person name="Fujita T."/>
            <person name="Oishi K."/>
            <person name="Shin-I T."/>
            <person name="Kuroki Y."/>
            <person name="Toyoda A."/>
            <person name="Suzuki Y."/>
            <person name="Hashimoto A."/>
            <person name="Yamaguchi K."/>
            <person name="Sugano A."/>
            <person name="Kohara Y."/>
            <person name="Fujiyama A."/>
            <person name="Anterola A."/>
            <person name="Aoki S."/>
            <person name="Ashton N."/>
            <person name="Barbazuk W.B."/>
            <person name="Barker E."/>
            <person name="Bennetzen J."/>
            <person name="Bezanilla M."/>
            <person name="Blankenship R."/>
            <person name="Cho S.H."/>
            <person name="Dutcher S."/>
            <person name="Estelle M."/>
            <person name="Fawcett J.A."/>
            <person name="Gundlach H."/>
            <person name="Hanada K."/>
            <person name="Heyl A."/>
            <person name="Hicks K.A."/>
            <person name="Hugh J."/>
            <person name="Lohr M."/>
            <person name="Mayer K."/>
            <person name="Melkozernov A."/>
            <person name="Murata T."/>
            <person name="Nelson D."/>
            <person name="Pils B."/>
            <person name="Prigge M."/>
            <person name="Reiss B."/>
            <person name="Renner T."/>
            <person name="Rombauts S."/>
            <person name="Rushton P."/>
            <person name="Sanderfoot A."/>
            <person name="Schween G."/>
            <person name="Shiu S.-H."/>
            <person name="Stueber K."/>
            <person name="Theodoulou F.L."/>
            <person name="Tu H."/>
            <person name="Van de Peer Y."/>
            <person name="Verrier P.J."/>
            <person name="Waters E."/>
            <person name="Wood A."/>
            <person name="Yang L."/>
            <person name="Cove D."/>
            <person name="Cuming A."/>
            <person name="Hasebe M."/>
            <person name="Lucas S."/>
            <person name="Mishler D.B."/>
            <person name="Reski R."/>
            <person name="Grigoriev I."/>
            <person name="Quatrano R.S."/>
            <person name="Boore J.L."/>
        </authorList>
    </citation>
    <scope>NUCLEOTIDE SEQUENCE [LARGE SCALE GENOMIC DNA]</scope>
    <source>
        <strain evidence="2 3">cv. Gransden 2004</strain>
    </source>
</reference>
<dbReference type="InParanoid" id="A0A2K1KT93"/>
<evidence type="ECO:0000313" key="3">
    <source>
        <dbReference type="Proteomes" id="UP000006727"/>
    </source>
</evidence>
<name>A0A2K1KT93_PHYPA</name>
<reference evidence="1 3" key="2">
    <citation type="journal article" date="2018" name="Plant J.">
        <title>The Physcomitrella patens chromosome-scale assembly reveals moss genome structure and evolution.</title>
        <authorList>
            <person name="Lang D."/>
            <person name="Ullrich K.K."/>
            <person name="Murat F."/>
            <person name="Fuchs J."/>
            <person name="Jenkins J."/>
            <person name="Haas F.B."/>
            <person name="Piednoel M."/>
            <person name="Gundlach H."/>
            <person name="Van Bel M."/>
            <person name="Meyberg R."/>
            <person name="Vives C."/>
            <person name="Morata J."/>
            <person name="Symeonidi A."/>
            <person name="Hiss M."/>
            <person name="Muchero W."/>
            <person name="Kamisugi Y."/>
            <person name="Saleh O."/>
            <person name="Blanc G."/>
            <person name="Decker E.L."/>
            <person name="van Gessel N."/>
            <person name="Grimwood J."/>
            <person name="Hayes R.D."/>
            <person name="Graham S.W."/>
            <person name="Gunter L.E."/>
            <person name="McDaniel S.F."/>
            <person name="Hoernstein S.N.W."/>
            <person name="Larsson A."/>
            <person name="Li F.W."/>
            <person name="Perroud P.F."/>
            <person name="Phillips J."/>
            <person name="Ranjan P."/>
            <person name="Rokshar D.S."/>
            <person name="Rothfels C.J."/>
            <person name="Schneider L."/>
            <person name="Shu S."/>
            <person name="Stevenson D.W."/>
            <person name="Thummler F."/>
            <person name="Tillich M."/>
            <person name="Villarreal Aguilar J.C."/>
            <person name="Widiez T."/>
            <person name="Wong G.K."/>
            <person name="Wymore A."/>
            <person name="Zhang Y."/>
            <person name="Zimmer A.D."/>
            <person name="Quatrano R.S."/>
            <person name="Mayer K.F.X."/>
            <person name="Goodstein D."/>
            <person name="Casacuberta J.M."/>
            <person name="Vandepoele K."/>
            <person name="Reski R."/>
            <person name="Cuming A.C."/>
            <person name="Tuskan G.A."/>
            <person name="Maumus F."/>
            <person name="Salse J."/>
            <person name="Schmutz J."/>
            <person name="Rensing S.A."/>
        </authorList>
    </citation>
    <scope>NUCLEOTIDE SEQUENCE [LARGE SCALE GENOMIC DNA]</scope>
    <source>
        <strain evidence="2 3">cv. Gransden 2004</strain>
    </source>
</reference>